<keyword evidence="7" id="KW-1185">Reference proteome</keyword>
<keyword evidence="4 5" id="KW-0472">Membrane</keyword>
<feature type="transmembrane region" description="Helical" evidence="5">
    <location>
        <begin position="150"/>
        <end position="168"/>
    </location>
</feature>
<comment type="caution">
    <text evidence="6">The sequence shown here is derived from an EMBL/GenBank/DDBJ whole genome shotgun (WGS) entry which is preliminary data.</text>
</comment>
<feature type="transmembrane region" description="Helical" evidence="5">
    <location>
        <begin position="273"/>
        <end position="293"/>
    </location>
</feature>
<dbReference type="RefSeq" id="WP_190214352.1">
    <property type="nucleotide sequence ID" value="NZ_BNBO01000051.1"/>
</dbReference>
<dbReference type="EMBL" id="BNBO01000051">
    <property type="protein sequence ID" value="GHH81216.1"/>
    <property type="molecule type" value="Genomic_DNA"/>
</dbReference>
<feature type="transmembrane region" description="Helical" evidence="5">
    <location>
        <begin position="109"/>
        <end position="130"/>
    </location>
</feature>
<protein>
    <submittedName>
        <fullName evidence="6">Membrane protein</fullName>
    </submittedName>
</protein>
<evidence type="ECO:0000256" key="3">
    <source>
        <dbReference type="ARBA" id="ARBA00022989"/>
    </source>
</evidence>
<evidence type="ECO:0000313" key="6">
    <source>
        <dbReference type="EMBL" id="GHH81216.1"/>
    </source>
</evidence>
<dbReference type="GeneID" id="95356643"/>
<organism evidence="6 7">
    <name type="scientific">Kitasatospora indigofera</name>
    <dbReference type="NCBI Taxonomy" id="67307"/>
    <lineage>
        <taxon>Bacteria</taxon>
        <taxon>Bacillati</taxon>
        <taxon>Actinomycetota</taxon>
        <taxon>Actinomycetes</taxon>
        <taxon>Kitasatosporales</taxon>
        <taxon>Streptomycetaceae</taxon>
        <taxon>Kitasatospora</taxon>
    </lineage>
</organism>
<dbReference type="CDD" id="cd13956">
    <property type="entry name" value="PT_UbiA"/>
    <property type="match status" value="1"/>
</dbReference>
<sequence>MRETGTQQVEASVRLPDRRVPGAVAGLVRACHPEPTAVVTALVTALAAASGLGPARCLLVAGAVLTGQLSVGWCNDRVDHGRDVAAGRTDKPLVDGVLRPHVLSRAAGTALALCVPLSLAVGPLAGLAHLTGVGAAWAYNLGLKRTVLSWLPYAVGFGLLPAFVALGLPGRPWPPGWAVLGGALLGVGAHLTNVLPDIEADLAAGVRGLPQRLGGGPTRVLAALVLGAAAVVLSVGPPGPPGAAGWAALGITGLMAPLTVLPVPGRARSRVPFLATLVLAATAAAALLTRGVGLGPGPGSG</sequence>
<keyword evidence="3 5" id="KW-1133">Transmembrane helix</keyword>
<evidence type="ECO:0000313" key="7">
    <source>
        <dbReference type="Proteomes" id="UP000617734"/>
    </source>
</evidence>
<dbReference type="Proteomes" id="UP000617734">
    <property type="component" value="Unassembled WGS sequence"/>
</dbReference>
<feature type="transmembrane region" description="Helical" evidence="5">
    <location>
        <begin position="243"/>
        <end position="261"/>
    </location>
</feature>
<keyword evidence="2 5" id="KW-0812">Transmembrane</keyword>
<gene>
    <name evidence="6" type="ORF">GCM10018781_63410</name>
</gene>
<reference evidence="6" key="2">
    <citation type="submission" date="2020-09" db="EMBL/GenBank/DDBJ databases">
        <authorList>
            <person name="Sun Q."/>
            <person name="Ohkuma M."/>
        </authorList>
    </citation>
    <scope>NUCLEOTIDE SEQUENCE</scope>
    <source>
        <strain evidence="6">JCM 4646</strain>
    </source>
</reference>
<dbReference type="Pfam" id="PF01040">
    <property type="entry name" value="UbiA"/>
    <property type="match status" value="1"/>
</dbReference>
<dbReference type="GO" id="GO:0016765">
    <property type="term" value="F:transferase activity, transferring alkyl or aryl (other than methyl) groups"/>
    <property type="evidence" value="ECO:0007669"/>
    <property type="project" value="InterPro"/>
</dbReference>
<evidence type="ECO:0000256" key="4">
    <source>
        <dbReference type="ARBA" id="ARBA00023136"/>
    </source>
</evidence>
<dbReference type="AlphaFoldDB" id="A0A919GB08"/>
<reference evidence="6" key="1">
    <citation type="journal article" date="2014" name="Int. J. Syst. Evol. Microbiol.">
        <title>Complete genome sequence of Corynebacterium casei LMG S-19264T (=DSM 44701T), isolated from a smear-ripened cheese.</title>
        <authorList>
            <consortium name="US DOE Joint Genome Institute (JGI-PGF)"/>
            <person name="Walter F."/>
            <person name="Albersmeier A."/>
            <person name="Kalinowski J."/>
            <person name="Ruckert C."/>
        </authorList>
    </citation>
    <scope>NUCLEOTIDE SEQUENCE</scope>
    <source>
        <strain evidence="6">JCM 4646</strain>
    </source>
</reference>
<dbReference type="InterPro" id="IPR000537">
    <property type="entry name" value="UbiA_prenyltransferase"/>
</dbReference>
<dbReference type="Gene3D" id="1.10.357.140">
    <property type="entry name" value="UbiA prenyltransferase"/>
    <property type="match status" value="1"/>
</dbReference>
<evidence type="ECO:0000256" key="2">
    <source>
        <dbReference type="ARBA" id="ARBA00022692"/>
    </source>
</evidence>
<accession>A0A919GB08</accession>
<feature type="transmembrane region" description="Helical" evidence="5">
    <location>
        <begin position="220"/>
        <end position="237"/>
    </location>
</feature>
<evidence type="ECO:0000256" key="5">
    <source>
        <dbReference type="SAM" id="Phobius"/>
    </source>
</evidence>
<comment type="subcellular location">
    <subcellularLocation>
        <location evidence="1">Membrane</location>
        <topology evidence="1">Multi-pass membrane protein</topology>
    </subcellularLocation>
</comment>
<proteinExistence type="predicted"/>
<name>A0A919GB08_9ACTN</name>
<dbReference type="InterPro" id="IPR044878">
    <property type="entry name" value="UbiA_sf"/>
</dbReference>
<dbReference type="GO" id="GO:0016020">
    <property type="term" value="C:membrane"/>
    <property type="evidence" value="ECO:0007669"/>
    <property type="project" value="UniProtKB-SubCell"/>
</dbReference>
<evidence type="ECO:0000256" key="1">
    <source>
        <dbReference type="ARBA" id="ARBA00004141"/>
    </source>
</evidence>